<sequence length="599" mass="69332">MTTTVYTAITFAPVQGFIEKSRKLRDLYGSSYLLSHLAEAICEEAREYFGVPRKKPPRDRDPVVSPALINVTQGTPNQIILKGEFPKEHAKQAIDDAWGNVLEVCQRWLETECKSWIDPHYQNWVDLNIWEKSNAGNKKYPWTEHWYLWRRYTWEFFWATGSTVTEAREALNEVKRSRAWIGVNWIGESSSLSGADAVAYPGMGLWTGKRENNSVNLKKWNFTTQQAEIKDFYQFLSAKIGQQFVSSGRSTNQYTQEQLERYEEYGAAIVDPSEELSLPELVKRLITLDTVAPQIPIETPDSYRDLNRLESTNWTGWFQGDGDKAGEYLKSLKEEGKDEAEELHKFSLAMMEWGRDDLKPSLPQNLGRIIYAGGDDFLGVFYRSDKDLSAPECLQWFYDFKSENNNDIWKRHKQPITVSVGFVWAGHAVPQRDVLQHCREAEQSAKKNGRDRIALRILFNSGNYLEWVCPWELLQPILEGYRDREKGKNWTHIYNDVAILESRRAFEGQTEIACNLFKLYFTQENQKNEGSYCVNIDNPKLWWNKKTKTPTGETKVHTGILGEPENYLENGQLSPEKVNRAFNNWIINLAKVGFHLCHS</sequence>
<comment type="caution">
    <text evidence="5">The sequence shown here is derived from an EMBL/GenBank/DDBJ whole genome shotgun (WGS) entry which is preliminary data.</text>
</comment>
<dbReference type="Pfam" id="PF22335">
    <property type="entry name" value="Cas10-Cmr2_palm2"/>
    <property type="match status" value="1"/>
</dbReference>
<feature type="domain" description="CRISPR-associated protein Cmr2 N-terminal" evidence="3">
    <location>
        <begin position="7"/>
        <end position="69"/>
    </location>
</feature>
<dbReference type="InterPro" id="IPR024615">
    <property type="entry name" value="CRISPR-assoc_Cmr2_N"/>
</dbReference>
<accession>A0ABT7BSB7</accession>
<dbReference type="InterPro" id="IPR038242">
    <property type="entry name" value="Cmr2_N"/>
</dbReference>
<dbReference type="EMBL" id="JAQOSQ010000002">
    <property type="protein sequence ID" value="MDJ1182088.1"/>
    <property type="molecule type" value="Genomic_DNA"/>
</dbReference>
<evidence type="ECO:0000256" key="2">
    <source>
        <dbReference type="ARBA" id="ARBA00023118"/>
    </source>
</evidence>
<evidence type="ECO:0000313" key="5">
    <source>
        <dbReference type="EMBL" id="MDJ1182088.1"/>
    </source>
</evidence>
<evidence type="ECO:0000256" key="1">
    <source>
        <dbReference type="ARBA" id="ARBA00022741"/>
    </source>
</evidence>
<dbReference type="Proteomes" id="UP001232992">
    <property type="component" value="Unassembled WGS sequence"/>
</dbReference>
<name>A0ABT7BSB7_9CYAN</name>
<evidence type="ECO:0000259" key="4">
    <source>
        <dbReference type="Pfam" id="PF22335"/>
    </source>
</evidence>
<dbReference type="RefSeq" id="WP_283756740.1">
    <property type="nucleotide sequence ID" value="NZ_JAQOSQ010000002.1"/>
</dbReference>
<dbReference type="Pfam" id="PF12469">
    <property type="entry name" value="Cmr2_N"/>
    <property type="match status" value="1"/>
</dbReference>
<gene>
    <name evidence="5" type="ORF">PMH09_02670</name>
</gene>
<dbReference type="Gene3D" id="3.30.70.270">
    <property type="match status" value="1"/>
</dbReference>
<evidence type="ECO:0000313" key="6">
    <source>
        <dbReference type="Proteomes" id="UP001232992"/>
    </source>
</evidence>
<keyword evidence="6" id="KW-1185">Reference proteome</keyword>
<dbReference type="InterPro" id="IPR054767">
    <property type="entry name" value="Cas10-Cmr2_palm2"/>
</dbReference>
<proteinExistence type="predicted"/>
<keyword evidence="1" id="KW-0547">Nucleotide-binding</keyword>
<dbReference type="InterPro" id="IPR043128">
    <property type="entry name" value="Rev_trsase/Diguanyl_cyclase"/>
</dbReference>
<keyword evidence="2" id="KW-0051">Antiviral defense</keyword>
<reference evidence="5 6" key="1">
    <citation type="submission" date="2023-01" db="EMBL/GenBank/DDBJ databases">
        <title>Novel diversity within Roseofilum (Cyanobacteria; Desertifilaceae) from marine benthic mats with descriptions of four novel species.</title>
        <authorList>
            <person name="Wang Y."/>
            <person name="Berthold D.E."/>
            <person name="Hu J."/>
            <person name="Lefler F.W."/>
            <person name="Laughinghouse H.D. IV."/>
        </authorList>
    </citation>
    <scope>NUCLEOTIDE SEQUENCE [LARGE SCALE GENOMIC DNA]</scope>
    <source>
        <strain evidence="5 6">BLCC-M143</strain>
    </source>
</reference>
<evidence type="ECO:0000259" key="3">
    <source>
        <dbReference type="Pfam" id="PF12469"/>
    </source>
</evidence>
<dbReference type="Gene3D" id="3.30.70.2220">
    <property type="entry name" value="CRISPR-Cas system, Cmr2 subunit, D1 domain, cysteine cluster"/>
    <property type="match status" value="1"/>
</dbReference>
<feature type="domain" description="Cas10/Cmr2 second palm" evidence="4">
    <location>
        <begin position="318"/>
        <end position="454"/>
    </location>
</feature>
<organism evidence="5 6">
    <name type="scientific">Roseofilum casamattae BLCC-M143</name>
    <dbReference type="NCBI Taxonomy" id="3022442"/>
    <lineage>
        <taxon>Bacteria</taxon>
        <taxon>Bacillati</taxon>
        <taxon>Cyanobacteriota</taxon>
        <taxon>Cyanophyceae</taxon>
        <taxon>Desertifilales</taxon>
        <taxon>Desertifilaceae</taxon>
        <taxon>Roseofilum</taxon>
        <taxon>Roseofilum casamattae</taxon>
    </lineage>
</organism>
<protein>
    <submittedName>
        <fullName evidence="5">Type III-B CRISPR-associated protein Cas10/Cmr2</fullName>
    </submittedName>
</protein>